<keyword evidence="2" id="KW-1185">Reference proteome</keyword>
<name>A0ABU4F6U0_9ACTN</name>
<sequence>MIRGIEERGTVMKITFVGGSTGQGGSPRLYRDEESGDFIVQGYLIGDPNDLVQMNIPDGETVVRVSASLFSYLPKDEG</sequence>
<protein>
    <submittedName>
        <fullName evidence="1">Uncharacterized protein</fullName>
    </submittedName>
</protein>
<organism evidence="1 2">
    <name type="scientific">Streptomyces prunicolor</name>
    <dbReference type="NCBI Taxonomy" id="67348"/>
    <lineage>
        <taxon>Bacteria</taxon>
        <taxon>Bacillati</taxon>
        <taxon>Actinomycetota</taxon>
        <taxon>Actinomycetes</taxon>
        <taxon>Kitasatosporales</taxon>
        <taxon>Streptomycetaceae</taxon>
        <taxon>Streptomyces</taxon>
    </lineage>
</organism>
<accession>A0ABU4F6U0</accession>
<reference evidence="1 2" key="1">
    <citation type="submission" date="2023-10" db="EMBL/GenBank/DDBJ databases">
        <title>Characterization of rhizosphere-enriched actinobacteria from wheat plants lab-grown on chernevaya soil.</title>
        <authorList>
            <person name="Tikhonova E.N."/>
            <person name="Konopkin A."/>
            <person name="Kravchenko I.K."/>
        </authorList>
    </citation>
    <scope>NUCLEOTIDE SEQUENCE [LARGE SCALE GENOMIC DNA]</scope>
    <source>
        <strain evidence="1 2">RR29</strain>
    </source>
</reference>
<comment type="caution">
    <text evidence="1">The sequence shown here is derived from an EMBL/GenBank/DDBJ whole genome shotgun (WGS) entry which is preliminary data.</text>
</comment>
<gene>
    <name evidence="1" type="ORF">R5A26_06980</name>
</gene>
<evidence type="ECO:0000313" key="1">
    <source>
        <dbReference type="EMBL" id="MDV7215691.1"/>
    </source>
</evidence>
<dbReference type="RefSeq" id="WP_317770481.1">
    <property type="nucleotide sequence ID" value="NZ_JAWMAJ010000016.1"/>
</dbReference>
<dbReference type="Proteomes" id="UP001187346">
    <property type="component" value="Unassembled WGS sequence"/>
</dbReference>
<proteinExistence type="predicted"/>
<evidence type="ECO:0000313" key="2">
    <source>
        <dbReference type="Proteomes" id="UP001187346"/>
    </source>
</evidence>
<dbReference type="EMBL" id="JAWMAJ010000016">
    <property type="protein sequence ID" value="MDV7215691.1"/>
    <property type="molecule type" value="Genomic_DNA"/>
</dbReference>